<sequence length="84" mass="9186">MDVVRDCDLTLYEKRAILSSWASDACAVEDVPELRQPFPAATVKFDDIMDALRVLDSELERRVNPIQGSGQHSSAQESGGAPPL</sequence>
<accession>A0A0R3N2L0</accession>
<evidence type="ECO:0000313" key="3">
    <source>
        <dbReference type="Proteomes" id="UP000051660"/>
    </source>
</evidence>
<protein>
    <submittedName>
        <fullName evidence="2">Uncharacterized protein</fullName>
    </submittedName>
</protein>
<organism evidence="2 3">
    <name type="scientific">Bradyrhizobium lablabi</name>
    <dbReference type="NCBI Taxonomy" id="722472"/>
    <lineage>
        <taxon>Bacteria</taxon>
        <taxon>Pseudomonadati</taxon>
        <taxon>Pseudomonadota</taxon>
        <taxon>Alphaproteobacteria</taxon>
        <taxon>Hyphomicrobiales</taxon>
        <taxon>Nitrobacteraceae</taxon>
        <taxon>Bradyrhizobium</taxon>
    </lineage>
</organism>
<dbReference type="EMBL" id="LLYB01000047">
    <property type="protein sequence ID" value="KRR26186.1"/>
    <property type="molecule type" value="Genomic_DNA"/>
</dbReference>
<name>A0A0R3N2L0_9BRAD</name>
<feature type="region of interest" description="Disordered" evidence="1">
    <location>
        <begin position="63"/>
        <end position="84"/>
    </location>
</feature>
<dbReference type="AlphaFoldDB" id="A0A0R3N2L0"/>
<comment type="caution">
    <text evidence="2">The sequence shown here is derived from an EMBL/GenBank/DDBJ whole genome shotgun (WGS) entry which is preliminary data.</text>
</comment>
<evidence type="ECO:0000313" key="2">
    <source>
        <dbReference type="EMBL" id="KRR26186.1"/>
    </source>
</evidence>
<evidence type="ECO:0000256" key="1">
    <source>
        <dbReference type="SAM" id="MobiDB-lite"/>
    </source>
</evidence>
<feature type="compositionally biased region" description="Polar residues" evidence="1">
    <location>
        <begin position="66"/>
        <end position="77"/>
    </location>
</feature>
<reference evidence="2 3" key="1">
    <citation type="submission" date="2014-03" db="EMBL/GenBank/DDBJ databases">
        <title>Bradyrhizobium valentinum sp. nov., isolated from effective nodules of Lupinus mariae-josephae, a lupine endemic of basic-lime soils in Eastern Spain.</title>
        <authorList>
            <person name="Duran D."/>
            <person name="Rey L."/>
            <person name="Navarro A."/>
            <person name="Busquets A."/>
            <person name="Imperial J."/>
            <person name="Ruiz-Argueso T."/>
        </authorList>
    </citation>
    <scope>NUCLEOTIDE SEQUENCE [LARGE SCALE GENOMIC DNA]</scope>
    <source>
        <strain evidence="2 3">CCBAU 23086</strain>
    </source>
</reference>
<proteinExistence type="predicted"/>
<gene>
    <name evidence="2" type="ORF">CQ14_21110</name>
</gene>
<dbReference type="Proteomes" id="UP000051660">
    <property type="component" value="Unassembled WGS sequence"/>
</dbReference>